<feature type="region of interest" description="Disordered" evidence="1">
    <location>
        <begin position="30"/>
        <end position="108"/>
    </location>
</feature>
<dbReference type="EMBL" id="JALJOS010000004">
    <property type="protein sequence ID" value="KAK9840127.1"/>
    <property type="molecule type" value="Genomic_DNA"/>
</dbReference>
<organism evidence="3 4">
    <name type="scientific">Apatococcus lobatus</name>
    <dbReference type="NCBI Taxonomy" id="904363"/>
    <lineage>
        <taxon>Eukaryota</taxon>
        <taxon>Viridiplantae</taxon>
        <taxon>Chlorophyta</taxon>
        <taxon>core chlorophytes</taxon>
        <taxon>Trebouxiophyceae</taxon>
        <taxon>Chlorellales</taxon>
        <taxon>Chlorellaceae</taxon>
        <taxon>Apatococcus</taxon>
    </lineage>
</organism>
<reference evidence="3 4" key="1">
    <citation type="journal article" date="2024" name="Nat. Commun.">
        <title>Phylogenomics reveals the evolutionary origins of lichenization in chlorophyte algae.</title>
        <authorList>
            <person name="Puginier C."/>
            <person name="Libourel C."/>
            <person name="Otte J."/>
            <person name="Skaloud P."/>
            <person name="Haon M."/>
            <person name="Grisel S."/>
            <person name="Petersen M."/>
            <person name="Berrin J.G."/>
            <person name="Delaux P.M."/>
            <person name="Dal Grande F."/>
            <person name="Keller J."/>
        </authorList>
    </citation>
    <scope>NUCLEOTIDE SEQUENCE [LARGE SCALE GENOMIC DNA]</scope>
    <source>
        <strain evidence="3 4">SAG 2145</strain>
    </source>
</reference>
<proteinExistence type="predicted"/>
<feature type="compositionally biased region" description="Pro residues" evidence="1">
    <location>
        <begin position="39"/>
        <end position="59"/>
    </location>
</feature>
<keyword evidence="4" id="KW-1185">Reference proteome</keyword>
<evidence type="ECO:0000256" key="1">
    <source>
        <dbReference type="SAM" id="MobiDB-lite"/>
    </source>
</evidence>
<feature type="region of interest" description="Disordered" evidence="1">
    <location>
        <begin position="130"/>
        <end position="150"/>
    </location>
</feature>
<evidence type="ECO:0008006" key="5">
    <source>
        <dbReference type="Google" id="ProtNLM"/>
    </source>
</evidence>
<evidence type="ECO:0000313" key="4">
    <source>
        <dbReference type="Proteomes" id="UP001438707"/>
    </source>
</evidence>
<evidence type="ECO:0000313" key="3">
    <source>
        <dbReference type="EMBL" id="KAK9840127.1"/>
    </source>
</evidence>
<dbReference type="AlphaFoldDB" id="A0AAW1S2Q3"/>
<feature type="chain" id="PRO_5043497768" description="Calpain catalytic domain-containing protein" evidence="2">
    <location>
        <begin position="30"/>
        <end position="600"/>
    </location>
</feature>
<accession>A0AAW1S2Q3</accession>
<keyword evidence="2" id="KW-0732">Signal</keyword>
<name>A0AAW1S2Q3_9CHLO</name>
<evidence type="ECO:0000256" key="2">
    <source>
        <dbReference type="SAM" id="SignalP"/>
    </source>
</evidence>
<dbReference type="InterPro" id="IPR038765">
    <property type="entry name" value="Papain-like_cys_pep_sf"/>
</dbReference>
<gene>
    <name evidence="3" type="ORF">WJX74_003896</name>
</gene>
<dbReference type="Proteomes" id="UP001438707">
    <property type="component" value="Unassembled WGS sequence"/>
</dbReference>
<dbReference type="SUPFAM" id="SSF54001">
    <property type="entry name" value="Cysteine proteinases"/>
    <property type="match status" value="1"/>
</dbReference>
<feature type="signal peptide" evidence="2">
    <location>
        <begin position="1"/>
        <end position="29"/>
    </location>
</feature>
<protein>
    <recommendedName>
        <fullName evidence="5">Calpain catalytic domain-containing protein</fullName>
    </recommendedName>
</protein>
<feature type="compositionally biased region" description="Low complexity" evidence="1">
    <location>
        <begin position="60"/>
        <end position="108"/>
    </location>
</feature>
<sequence length="600" mass="63460">MAISSSGRMRSFFAVGLLLLCLIPEEIAGQGPAAAPKAPTSPAPPSPVAIPAAQPPRPAGPTSAPSPSSTTAPPAPSIAPTKSTTPPGSSSPAPAPGPSKLAPAPAPASVARIAPAPAPVSPARIAPAPALQRPAPAPAPFRLAPAPGPLASRDTGLEPGDGLIVTPGLPLSSNGSAIPAVFGDLPASGALPDEPLDEEVVRVTQDQTAASEDIPPGVQVVEERAGPAAPAPAPFGYLAPNAAPFGGLAPSRRGRRLMGFFDDIAGFSILPKFSTIINIRFTQNTLDMYPRNESLSYRALSPSNYTLFASGSGPRVRDIIQNKLGDCWLQSTMVSTLDSGARIRIRDVNGDFRTFEMTFRVRSFTATVTTDSQVLFQNNAPWTNEAPMDPVSKKNIAWPLLWTKAYAILATKFPELVSPGGKSRPCNGGWCDLIGGESYRAVLAHTGRPGNMHYMQGKIAVKQAGLTISDQDYFTKLLTRQVNLEILGTLSRDQLKSSPKYVNATKSVDVADYTLQIVDTGEKLYSVRHRPTNLTFVLSFSHAMSVTLNADGRTMDVANPWGVNPTLNAQGKQGPNSSDRYLRKIPLYVIEFAFLRLHYG</sequence>
<comment type="caution">
    <text evidence="3">The sequence shown here is derived from an EMBL/GenBank/DDBJ whole genome shotgun (WGS) entry which is preliminary data.</text>
</comment>